<evidence type="ECO:0000313" key="4">
    <source>
        <dbReference type="EMBL" id="KRG28844.1"/>
    </source>
</evidence>
<dbReference type="Pfam" id="PF00403">
    <property type="entry name" value="HMA"/>
    <property type="match status" value="1"/>
</dbReference>
<dbReference type="STRING" id="270918.APR42_16660"/>
<comment type="caution">
    <text evidence="4">The sequence shown here is derived from an EMBL/GenBank/DDBJ whole genome shotgun (WGS) entry which is preliminary data.</text>
</comment>
<dbReference type="CDD" id="cd00371">
    <property type="entry name" value="HMA"/>
    <property type="match status" value="1"/>
</dbReference>
<feature type="domain" description="HMA" evidence="3">
    <location>
        <begin position="45"/>
        <end position="111"/>
    </location>
</feature>
<dbReference type="OrthoDB" id="5513217at2"/>
<keyword evidence="2" id="KW-0732">Signal</keyword>
<dbReference type="GO" id="GO:0046872">
    <property type="term" value="F:metal ion binding"/>
    <property type="evidence" value="ECO:0007669"/>
    <property type="project" value="UniProtKB-KW"/>
</dbReference>
<dbReference type="EMBL" id="LKTP01000015">
    <property type="protein sequence ID" value="KRG28844.1"/>
    <property type="molecule type" value="Genomic_DNA"/>
</dbReference>
<organism evidence="4 5">
    <name type="scientific">Salegentibacter mishustinae</name>
    <dbReference type="NCBI Taxonomy" id="270918"/>
    <lineage>
        <taxon>Bacteria</taxon>
        <taxon>Pseudomonadati</taxon>
        <taxon>Bacteroidota</taxon>
        <taxon>Flavobacteriia</taxon>
        <taxon>Flavobacteriales</taxon>
        <taxon>Flavobacteriaceae</taxon>
        <taxon>Salegentibacter</taxon>
    </lineage>
</organism>
<reference evidence="4" key="1">
    <citation type="submission" date="2015-10" db="EMBL/GenBank/DDBJ databases">
        <title>Draft genome sequence of Salegentibacter mishustinae KCTC 12263.</title>
        <authorList>
            <person name="Lin W."/>
            <person name="Zheng Q."/>
        </authorList>
    </citation>
    <scope>NUCLEOTIDE SEQUENCE [LARGE SCALE GENOMIC DNA]</scope>
    <source>
        <strain evidence="4">KCTC 12263</strain>
    </source>
</reference>
<dbReference type="InterPro" id="IPR001802">
    <property type="entry name" value="MerP/CopZ"/>
</dbReference>
<dbReference type="InterPro" id="IPR036163">
    <property type="entry name" value="HMA_dom_sf"/>
</dbReference>
<accession>A0A0Q9Z784</accession>
<protein>
    <recommendedName>
        <fullName evidence="3">HMA domain-containing protein</fullName>
    </recommendedName>
</protein>
<dbReference type="InterPro" id="IPR006121">
    <property type="entry name" value="HMA_dom"/>
</dbReference>
<dbReference type="AlphaFoldDB" id="A0A0Q9Z784"/>
<evidence type="ECO:0000256" key="2">
    <source>
        <dbReference type="SAM" id="SignalP"/>
    </source>
</evidence>
<sequence>MMKNLLVITVLVLSLTSFQVKAQQCCPTSKSQTIMEASINQQTTNTVKFKIDGITCAGCSNAIYNALKEVEGVVEHSVEYPGDIAIIKFENSKTNIETLKKIIEKKGYKVEKVIETTQNES</sequence>
<keyword evidence="1" id="KW-0479">Metal-binding</keyword>
<dbReference type="SUPFAM" id="SSF55008">
    <property type="entry name" value="HMA, heavy metal-associated domain"/>
    <property type="match status" value="1"/>
</dbReference>
<proteinExistence type="predicted"/>
<evidence type="ECO:0000313" key="5">
    <source>
        <dbReference type="Proteomes" id="UP000051643"/>
    </source>
</evidence>
<dbReference type="InterPro" id="IPR017969">
    <property type="entry name" value="Heavy-metal-associated_CS"/>
</dbReference>
<feature type="chain" id="PRO_5006389153" description="HMA domain-containing protein" evidence="2">
    <location>
        <begin position="23"/>
        <end position="121"/>
    </location>
</feature>
<dbReference type="PROSITE" id="PS01047">
    <property type="entry name" value="HMA_1"/>
    <property type="match status" value="1"/>
</dbReference>
<name>A0A0Q9Z784_9FLAO</name>
<dbReference type="Proteomes" id="UP000051643">
    <property type="component" value="Unassembled WGS sequence"/>
</dbReference>
<dbReference type="PRINTS" id="PR00946">
    <property type="entry name" value="HGSCAVENGER"/>
</dbReference>
<dbReference type="Gene3D" id="3.30.70.100">
    <property type="match status" value="1"/>
</dbReference>
<dbReference type="PROSITE" id="PS50846">
    <property type="entry name" value="HMA_2"/>
    <property type="match status" value="1"/>
</dbReference>
<evidence type="ECO:0000259" key="3">
    <source>
        <dbReference type="PROSITE" id="PS50846"/>
    </source>
</evidence>
<keyword evidence="5" id="KW-1185">Reference proteome</keyword>
<evidence type="ECO:0000256" key="1">
    <source>
        <dbReference type="ARBA" id="ARBA00022723"/>
    </source>
</evidence>
<feature type="signal peptide" evidence="2">
    <location>
        <begin position="1"/>
        <end position="22"/>
    </location>
</feature>
<gene>
    <name evidence="4" type="ORF">APR42_16660</name>
</gene>